<dbReference type="Proteomes" id="UP000504633">
    <property type="component" value="Unplaced"/>
</dbReference>
<dbReference type="GeneID" id="111602165"/>
<dbReference type="OrthoDB" id="8046853at2759"/>
<dbReference type="RefSeq" id="XP_023174890.2">
    <property type="nucleotide sequence ID" value="XM_023319122.2"/>
</dbReference>
<keyword evidence="1" id="KW-1185">Reference proteome</keyword>
<accession>A0A6J1MD24</accession>
<sequence length="71" mass="8381">MSSKQLQCELYPRVRNTEYYRSPEPRASIQSRQAEHPQERGYLPAIQNLLLPRVIPAQTSNMRVQRDSYFS</sequence>
<name>A0A6J1MD24_DROHY</name>
<organism evidence="1 2">
    <name type="scientific">Drosophila hydei</name>
    <name type="common">Fruit fly</name>
    <dbReference type="NCBI Taxonomy" id="7224"/>
    <lineage>
        <taxon>Eukaryota</taxon>
        <taxon>Metazoa</taxon>
        <taxon>Ecdysozoa</taxon>
        <taxon>Arthropoda</taxon>
        <taxon>Hexapoda</taxon>
        <taxon>Insecta</taxon>
        <taxon>Pterygota</taxon>
        <taxon>Neoptera</taxon>
        <taxon>Endopterygota</taxon>
        <taxon>Diptera</taxon>
        <taxon>Brachycera</taxon>
        <taxon>Muscomorpha</taxon>
        <taxon>Ephydroidea</taxon>
        <taxon>Drosophilidae</taxon>
        <taxon>Drosophila</taxon>
    </lineage>
</organism>
<gene>
    <name evidence="2" type="primary">LOC111602165</name>
</gene>
<evidence type="ECO:0000313" key="2">
    <source>
        <dbReference type="RefSeq" id="XP_023174890.2"/>
    </source>
</evidence>
<dbReference type="OMA" id="TCERYPH"/>
<proteinExistence type="predicted"/>
<protein>
    <submittedName>
        <fullName evidence="2">Uncharacterized protein LOC111602165</fullName>
    </submittedName>
</protein>
<dbReference type="AlphaFoldDB" id="A0A6J1MD24"/>
<reference evidence="2" key="1">
    <citation type="submission" date="2025-08" db="UniProtKB">
        <authorList>
            <consortium name="RefSeq"/>
        </authorList>
    </citation>
    <scope>IDENTIFICATION</scope>
    <source>
        <strain evidence="2">15085-1641.00</strain>
        <tissue evidence="2">Whole body</tissue>
    </source>
</reference>
<dbReference type="KEGG" id="dhe:111602165"/>
<evidence type="ECO:0000313" key="1">
    <source>
        <dbReference type="Proteomes" id="UP000504633"/>
    </source>
</evidence>